<evidence type="ECO:0000256" key="1">
    <source>
        <dbReference type="SAM" id="MobiDB-lite"/>
    </source>
</evidence>
<accession>A0A101RSZ8</accession>
<sequence length="163" mass="17611">MSQYFDIGDKTVWNPSHGASRLFQRQVSLFEAELELSSGIGSMENDECQINPALFETFVNALLARHRGTSHAVLLALSEGFTATVLVLAERAGIRVDWAQSGAAPDGAVEDAQISAVTRMPALAEGRAWEAGLREKARELGSTCLPDRSPGPADQWPPMQSTK</sequence>
<organism evidence="2 3">
    <name type="scientific">Streptomyces griseorubiginosus</name>
    <dbReference type="NCBI Taxonomy" id="67304"/>
    <lineage>
        <taxon>Bacteria</taxon>
        <taxon>Bacillati</taxon>
        <taxon>Actinomycetota</taxon>
        <taxon>Actinomycetes</taxon>
        <taxon>Kitasatosporales</taxon>
        <taxon>Streptomycetaceae</taxon>
        <taxon>Streptomyces</taxon>
    </lineage>
</organism>
<name>A0A101RSZ8_9ACTN</name>
<comment type="caution">
    <text evidence="2">The sequence shown here is derived from an EMBL/GenBank/DDBJ whole genome shotgun (WGS) entry which is preliminary data.</text>
</comment>
<protein>
    <submittedName>
        <fullName evidence="2">Uncharacterized protein</fullName>
    </submittedName>
</protein>
<accession>A0A117NUG2</accession>
<dbReference type="Proteomes" id="UP000054375">
    <property type="component" value="Unassembled WGS sequence"/>
</dbReference>
<evidence type="ECO:0000313" key="2">
    <source>
        <dbReference type="EMBL" id="KUN61179.1"/>
    </source>
</evidence>
<dbReference type="InterPro" id="IPR045732">
    <property type="entry name" value="DUF6086"/>
</dbReference>
<dbReference type="RefSeq" id="WP_248845083.1">
    <property type="nucleotide sequence ID" value="NZ_JBPJFL010000002.1"/>
</dbReference>
<feature type="region of interest" description="Disordered" evidence="1">
    <location>
        <begin position="141"/>
        <end position="163"/>
    </location>
</feature>
<gene>
    <name evidence="2" type="ORF">AQJ54_33625</name>
</gene>
<evidence type="ECO:0000313" key="3">
    <source>
        <dbReference type="Proteomes" id="UP000054375"/>
    </source>
</evidence>
<dbReference type="AlphaFoldDB" id="A0A101RSZ8"/>
<dbReference type="EMBL" id="LMWV01000028">
    <property type="protein sequence ID" value="KUN61179.1"/>
    <property type="molecule type" value="Genomic_DNA"/>
</dbReference>
<keyword evidence="3" id="KW-1185">Reference proteome</keyword>
<reference evidence="2 3" key="1">
    <citation type="submission" date="2015-10" db="EMBL/GenBank/DDBJ databases">
        <title>Draft genome sequence of Streptomyces griseorubiginosus DSM 40469, type strain for the species Streptomyces griseorubiginosus.</title>
        <authorList>
            <person name="Ruckert C."/>
            <person name="Winkler A."/>
            <person name="Kalinowski J."/>
            <person name="Kampfer P."/>
            <person name="Glaeser S."/>
        </authorList>
    </citation>
    <scope>NUCLEOTIDE SEQUENCE [LARGE SCALE GENOMIC DNA]</scope>
    <source>
        <strain evidence="2 3">DSM 40469</strain>
    </source>
</reference>
<proteinExistence type="predicted"/>
<dbReference type="Pfam" id="PF19564">
    <property type="entry name" value="DUF6086"/>
    <property type="match status" value="1"/>
</dbReference>